<dbReference type="PANTHER" id="PTHR32009:SF121">
    <property type="entry name" value="SIMILAR TO PART OF DISEASE RESISTANCE PROTEIN-RELATED"/>
    <property type="match status" value="1"/>
</dbReference>
<accession>A0AAU9RQ86</accession>
<keyword evidence="4" id="KW-1185">Reference proteome</keyword>
<evidence type="ECO:0000313" key="4">
    <source>
        <dbReference type="Proteomes" id="UP000836841"/>
    </source>
</evidence>
<reference evidence="3 4" key="1">
    <citation type="submission" date="2022-03" db="EMBL/GenBank/DDBJ databases">
        <authorList>
            <person name="Nunn A."/>
            <person name="Chopra R."/>
            <person name="Nunn A."/>
            <person name="Contreras Garrido A."/>
        </authorList>
    </citation>
    <scope>NUCLEOTIDE SEQUENCE [LARGE SCALE GENOMIC DNA]</scope>
</reference>
<dbReference type="Pfam" id="PF01582">
    <property type="entry name" value="TIR"/>
    <property type="match status" value="1"/>
</dbReference>
<organism evidence="3 4">
    <name type="scientific">Thlaspi arvense</name>
    <name type="common">Field penny-cress</name>
    <dbReference type="NCBI Taxonomy" id="13288"/>
    <lineage>
        <taxon>Eukaryota</taxon>
        <taxon>Viridiplantae</taxon>
        <taxon>Streptophyta</taxon>
        <taxon>Embryophyta</taxon>
        <taxon>Tracheophyta</taxon>
        <taxon>Spermatophyta</taxon>
        <taxon>Magnoliopsida</taxon>
        <taxon>eudicotyledons</taxon>
        <taxon>Gunneridae</taxon>
        <taxon>Pentapetalae</taxon>
        <taxon>rosids</taxon>
        <taxon>malvids</taxon>
        <taxon>Brassicales</taxon>
        <taxon>Brassicaceae</taxon>
        <taxon>Thlaspideae</taxon>
        <taxon>Thlaspi</taxon>
    </lineage>
</organism>
<keyword evidence="1" id="KW-0520">NAD</keyword>
<gene>
    <name evidence="3" type="ORF">TAV2_LOCUS5202</name>
</gene>
<feature type="domain" description="TIR" evidence="2">
    <location>
        <begin position="19"/>
        <end position="159"/>
    </location>
</feature>
<evidence type="ECO:0000256" key="1">
    <source>
        <dbReference type="ARBA" id="ARBA00023027"/>
    </source>
</evidence>
<evidence type="ECO:0000313" key="3">
    <source>
        <dbReference type="EMBL" id="CAH2047872.1"/>
    </source>
</evidence>
<evidence type="ECO:0000259" key="2">
    <source>
        <dbReference type="PROSITE" id="PS50104"/>
    </source>
</evidence>
<dbReference type="Proteomes" id="UP000836841">
    <property type="component" value="Chromosome 2"/>
</dbReference>
<protein>
    <recommendedName>
        <fullName evidence="2">TIR domain-containing protein</fullName>
    </recommendedName>
</protein>
<name>A0AAU9RQ86_THLAR</name>
<dbReference type="SUPFAM" id="SSF52200">
    <property type="entry name" value="Toll/Interleukin receptor TIR domain"/>
    <property type="match status" value="1"/>
</dbReference>
<dbReference type="PANTHER" id="PTHR32009">
    <property type="entry name" value="TMV RESISTANCE PROTEIN N-LIKE"/>
    <property type="match status" value="1"/>
</dbReference>
<dbReference type="GO" id="GO:0007165">
    <property type="term" value="P:signal transduction"/>
    <property type="evidence" value="ECO:0007669"/>
    <property type="project" value="InterPro"/>
</dbReference>
<dbReference type="InterPro" id="IPR035897">
    <property type="entry name" value="Toll_tir_struct_dom_sf"/>
</dbReference>
<proteinExistence type="predicted"/>
<dbReference type="SMART" id="SM00255">
    <property type="entry name" value="TIR"/>
    <property type="match status" value="1"/>
</dbReference>
<feature type="non-terminal residue" evidence="3">
    <location>
        <position position="215"/>
    </location>
</feature>
<dbReference type="InterPro" id="IPR000157">
    <property type="entry name" value="TIR_dom"/>
</dbReference>
<dbReference type="EMBL" id="OU466858">
    <property type="protein sequence ID" value="CAH2047872.1"/>
    <property type="molecule type" value="Genomic_DNA"/>
</dbReference>
<sequence>RLLVNNNKVTKVNPSSLQTYVCLFFLFDSEILCVSEFPRSGNPKNLCEPSSLGITTLEDENELRGAEPDPSVVDQTIGESKVVVVLISEKYASSPLCLRSLVRILGFYHSGSLHVIPVFYDIEPCDVRKQSGKLWEPFSLHEREHPANVQTWRQTLSQLADIPTCQFGAHVASARVRLQVTSMKRSRTILISMSGKIFFNYVLEMILASTTITEI</sequence>
<dbReference type="Gene3D" id="3.40.50.10140">
    <property type="entry name" value="Toll/interleukin-1 receptor homology (TIR) domain"/>
    <property type="match status" value="1"/>
</dbReference>
<dbReference type="AlphaFoldDB" id="A0AAU9RQ86"/>
<dbReference type="PROSITE" id="PS50104">
    <property type="entry name" value="TIR"/>
    <property type="match status" value="1"/>
</dbReference>